<dbReference type="EMBL" id="VEPZ02001788">
    <property type="protein sequence ID" value="KAE8654120.1"/>
    <property type="molecule type" value="Genomic_DNA"/>
</dbReference>
<proteinExistence type="inferred from homology"/>
<dbReference type="AlphaFoldDB" id="A0A6A2WLD7"/>
<sequence length="229" mass="26048">MEAFQLLYHIFPCVAFGFMAANEAISQAAQAKGSLHITDLGMKHKLQCPSLIRTLASRPEGPPTLLITTLTSNVHLLELEAYMKSLIEDASYLTRYSNGVPHNIRVSYTMSFNSRESQEKGNHYTSTVMHLHKYVKERKGSLEAIKKLSPARLTVVEQDANHNGLFFHGQFLEALHCYSAIFYSLEASLPRHSPQRMKIVRLYFAKEIWNIIAYEGSDGTERDEQVDPW</sequence>
<feature type="region of interest" description="SAW" evidence="3">
    <location>
        <begin position="213"/>
        <end position="229"/>
    </location>
</feature>
<protein>
    <submittedName>
        <fullName evidence="4">Uncharacterized protein</fullName>
    </submittedName>
</protein>
<comment type="caution">
    <text evidence="4">The sequence shown here is derived from an EMBL/GenBank/DDBJ whole genome shotgun (WGS) entry which is preliminary data.</text>
</comment>
<evidence type="ECO:0000256" key="2">
    <source>
        <dbReference type="ARBA" id="ARBA00023163"/>
    </source>
</evidence>
<comment type="similarity">
    <text evidence="3">Belongs to the GRAS family.</text>
</comment>
<evidence type="ECO:0000256" key="1">
    <source>
        <dbReference type="ARBA" id="ARBA00023015"/>
    </source>
</evidence>
<dbReference type="PANTHER" id="PTHR31636">
    <property type="entry name" value="OSJNBA0084A10.13 PROTEIN-RELATED"/>
    <property type="match status" value="1"/>
</dbReference>
<reference evidence="4" key="1">
    <citation type="submission" date="2019-09" db="EMBL/GenBank/DDBJ databases">
        <title>Draft genome information of white flower Hibiscus syriacus.</title>
        <authorList>
            <person name="Kim Y.-M."/>
        </authorList>
    </citation>
    <scope>NUCLEOTIDE SEQUENCE [LARGE SCALE GENOMIC DNA]</scope>
    <source>
        <strain evidence="4">YM2019G1</strain>
    </source>
</reference>
<accession>A0A6A2WLD7</accession>
<dbReference type="Pfam" id="PF03514">
    <property type="entry name" value="GRAS"/>
    <property type="match status" value="1"/>
</dbReference>
<evidence type="ECO:0000313" key="4">
    <source>
        <dbReference type="EMBL" id="KAE8654120.1"/>
    </source>
</evidence>
<keyword evidence="5" id="KW-1185">Reference proteome</keyword>
<evidence type="ECO:0000256" key="3">
    <source>
        <dbReference type="PROSITE-ProRule" id="PRU01191"/>
    </source>
</evidence>
<feature type="region of interest" description="Leucine repeat II (LRII)" evidence="3">
    <location>
        <begin position="81"/>
        <end position="113"/>
    </location>
</feature>
<organism evidence="4 5">
    <name type="scientific">Hibiscus syriacus</name>
    <name type="common">Rose of Sharon</name>
    <dbReference type="NCBI Taxonomy" id="106335"/>
    <lineage>
        <taxon>Eukaryota</taxon>
        <taxon>Viridiplantae</taxon>
        <taxon>Streptophyta</taxon>
        <taxon>Embryophyta</taxon>
        <taxon>Tracheophyta</taxon>
        <taxon>Spermatophyta</taxon>
        <taxon>Magnoliopsida</taxon>
        <taxon>eudicotyledons</taxon>
        <taxon>Gunneridae</taxon>
        <taxon>Pentapetalae</taxon>
        <taxon>rosids</taxon>
        <taxon>malvids</taxon>
        <taxon>Malvales</taxon>
        <taxon>Malvaceae</taxon>
        <taxon>Malvoideae</taxon>
        <taxon>Hibiscus</taxon>
    </lineage>
</organism>
<keyword evidence="2" id="KW-0804">Transcription</keyword>
<comment type="caution">
    <text evidence="3">Lacks conserved residue(s) required for the propagation of feature annotation.</text>
</comment>
<keyword evidence="1" id="KW-0805">Transcription regulation</keyword>
<feature type="region of interest" description="VHIID" evidence="3">
    <location>
        <begin position="4"/>
        <end position="69"/>
    </location>
</feature>
<dbReference type="InterPro" id="IPR005202">
    <property type="entry name" value="TF_GRAS"/>
</dbReference>
<evidence type="ECO:0000313" key="5">
    <source>
        <dbReference type="Proteomes" id="UP000436088"/>
    </source>
</evidence>
<dbReference type="OrthoDB" id="743731at2759"/>
<dbReference type="Proteomes" id="UP000436088">
    <property type="component" value="Unassembled WGS sequence"/>
</dbReference>
<gene>
    <name evidence="4" type="ORF">F3Y22_tig00117056pilonHSYRG00927</name>
</gene>
<dbReference type="PROSITE" id="PS50985">
    <property type="entry name" value="GRAS"/>
    <property type="match status" value="1"/>
</dbReference>
<name>A0A6A2WLD7_HIBSY</name>